<dbReference type="EMBL" id="CAMXCT030005969">
    <property type="protein sequence ID" value="CAL4800967.1"/>
    <property type="molecule type" value="Genomic_DNA"/>
</dbReference>
<dbReference type="EMBL" id="CAMXCT020005969">
    <property type="protein sequence ID" value="CAL1167030.1"/>
    <property type="molecule type" value="Genomic_DNA"/>
</dbReference>
<evidence type="ECO:0000313" key="3">
    <source>
        <dbReference type="EMBL" id="CAL4766458.1"/>
    </source>
</evidence>
<protein>
    <submittedName>
        <fullName evidence="2">Uncharacterized protein</fullName>
    </submittedName>
</protein>
<reference evidence="3 4" key="2">
    <citation type="submission" date="2024-05" db="EMBL/GenBank/DDBJ databases">
        <authorList>
            <person name="Chen Y."/>
            <person name="Shah S."/>
            <person name="Dougan E. K."/>
            <person name="Thang M."/>
            <person name="Chan C."/>
        </authorList>
    </citation>
    <scope>NUCLEOTIDE SEQUENCE [LARGE SCALE GENOMIC DNA]</scope>
</reference>
<dbReference type="Proteomes" id="UP001152797">
    <property type="component" value="Unassembled WGS sequence"/>
</dbReference>
<evidence type="ECO:0000313" key="2">
    <source>
        <dbReference type="EMBL" id="CAI4013655.1"/>
    </source>
</evidence>
<organism evidence="2">
    <name type="scientific">Cladocopium goreaui</name>
    <dbReference type="NCBI Taxonomy" id="2562237"/>
    <lineage>
        <taxon>Eukaryota</taxon>
        <taxon>Sar</taxon>
        <taxon>Alveolata</taxon>
        <taxon>Dinophyceae</taxon>
        <taxon>Suessiales</taxon>
        <taxon>Symbiodiniaceae</taxon>
        <taxon>Cladocopium</taxon>
    </lineage>
</organism>
<comment type="caution">
    <text evidence="2">The sequence shown here is derived from an EMBL/GenBank/DDBJ whole genome shotgun (WGS) entry which is preliminary data.</text>
</comment>
<accession>A0A9P1DNV7</accession>
<proteinExistence type="predicted"/>
<dbReference type="AlphaFoldDB" id="A0A9P1DNV7"/>
<dbReference type="EMBL" id="CAMXCT020000461">
    <property type="protein sequence ID" value="CAL1132521.1"/>
    <property type="molecule type" value="Genomic_DNA"/>
</dbReference>
<evidence type="ECO:0000313" key="4">
    <source>
        <dbReference type="Proteomes" id="UP001152797"/>
    </source>
</evidence>
<sequence length="119" mass="12756">MGWVGWVLKRTTIQGGSVTGLSSGKLWQYCGLILSEPGEVFPKSYSSSIQLLAAAIGWLRPQTGHEVAEATVPPEVKGAMTALQRCAKGSTPLAPEMRQVAEELLEETSGKGCPGHFQW</sequence>
<gene>
    <name evidence="2" type="ORF">C1SCF055_LOCUS38612</name>
    <name evidence="1" type="ORF">C1SCF055_LOCUS7120</name>
</gene>
<dbReference type="EMBL" id="CAMXCT010005969">
    <property type="protein sequence ID" value="CAI4013655.1"/>
    <property type="molecule type" value="Genomic_DNA"/>
</dbReference>
<dbReference type="EMBL" id="CAMXCT010000461">
    <property type="protein sequence ID" value="CAI3979146.1"/>
    <property type="molecule type" value="Genomic_DNA"/>
</dbReference>
<keyword evidence="4" id="KW-1185">Reference proteome</keyword>
<evidence type="ECO:0000313" key="1">
    <source>
        <dbReference type="EMBL" id="CAI3979146.1"/>
    </source>
</evidence>
<name>A0A9P1DNV7_9DINO</name>
<reference evidence="2" key="1">
    <citation type="submission" date="2022-10" db="EMBL/GenBank/DDBJ databases">
        <authorList>
            <person name="Chen Y."/>
            <person name="Dougan E. K."/>
            <person name="Chan C."/>
            <person name="Rhodes N."/>
            <person name="Thang M."/>
        </authorList>
    </citation>
    <scope>NUCLEOTIDE SEQUENCE</scope>
</reference>
<dbReference type="EMBL" id="CAMXCT030000461">
    <property type="protein sequence ID" value="CAL4766458.1"/>
    <property type="molecule type" value="Genomic_DNA"/>
</dbReference>